<feature type="transmembrane region" description="Helical" evidence="6">
    <location>
        <begin position="155"/>
        <end position="178"/>
    </location>
</feature>
<proteinExistence type="evidence at transcript level"/>
<evidence type="ECO:0000256" key="1">
    <source>
        <dbReference type="ARBA" id="ARBA00004141"/>
    </source>
</evidence>
<name>V5SMF7_SCHMD</name>
<dbReference type="OrthoDB" id="5086884at2759"/>
<feature type="transmembrane region" description="Helical" evidence="6">
    <location>
        <begin position="356"/>
        <end position="377"/>
    </location>
</feature>
<feature type="transmembrane region" description="Helical" evidence="6">
    <location>
        <begin position="383"/>
        <end position="407"/>
    </location>
</feature>
<dbReference type="InterPro" id="IPR036259">
    <property type="entry name" value="MFS_trans_sf"/>
</dbReference>
<feature type="transmembrane region" description="Helical" evidence="6">
    <location>
        <begin position="248"/>
        <end position="269"/>
    </location>
</feature>
<dbReference type="FunFam" id="1.20.1250.20:FF:000145">
    <property type="entry name" value="Chromaffin granule amine transporter"/>
    <property type="match status" value="1"/>
</dbReference>
<dbReference type="GO" id="GO:0030672">
    <property type="term" value="C:synaptic vesicle membrane"/>
    <property type="evidence" value="ECO:0007669"/>
    <property type="project" value="TreeGrafter"/>
</dbReference>
<evidence type="ECO:0000256" key="3">
    <source>
        <dbReference type="ARBA" id="ARBA00022692"/>
    </source>
</evidence>
<keyword evidence="2" id="KW-0813">Transport</keyword>
<dbReference type="GO" id="GO:0015842">
    <property type="term" value="P:aminergic neurotransmitter loading into synaptic vesicle"/>
    <property type="evidence" value="ECO:0007669"/>
    <property type="project" value="TreeGrafter"/>
</dbReference>
<keyword evidence="3 6" id="KW-0812">Transmembrane</keyword>
<dbReference type="PANTHER" id="PTHR23506">
    <property type="entry name" value="GH10249P"/>
    <property type="match status" value="1"/>
</dbReference>
<dbReference type="PROSITE" id="PS50850">
    <property type="entry name" value="MFS"/>
    <property type="match status" value="1"/>
</dbReference>
<evidence type="ECO:0000256" key="5">
    <source>
        <dbReference type="ARBA" id="ARBA00023136"/>
    </source>
</evidence>
<feature type="transmembrane region" description="Helical" evidence="6">
    <location>
        <begin position="36"/>
        <end position="59"/>
    </location>
</feature>
<evidence type="ECO:0000313" key="8">
    <source>
        <dbReference type="EMBL" id="AHB51760.1"/>
    </source>
</evidence>
<comment type="subcellular location">
    <subcellularLocation>
        <location evidence="1">Membrane</location>
        <topology evidence="1">Multi-pass membrane protein</topology>
    </subcellularLocation>
</comment>
<dbReference type="CDD" id="cd17384">
    <property type="entry name" value="MFS_SLC18A1_2_VAT1_2"/>
    <property type="match status" value="1"/>
</dbReference>
<dbReference type="AlphaFoldDB" id="V5SMF7"/>
<dbReference type="EMBL" id="KC568453">
    <property type="protein sequence ID" value="AHB51760.1"/>
    <property type="molecule type" value="mRNA"/>
</dbReference>
<gene>
    <name evidence="8" type="primary">vmat</name>
</gene>
<accession>V5SMF7</accession>
<feature type="domain" description="Major facilitator superfamily (MFS) profile" evidence="7">
    <location>
        <begin position="37"/>
        <end position="473"/>
    </location>
</feature>
<evidence type="ECO:0000256" key="4">
    <source>
        <dbReference type="ARBA" id="ARBA00022989"/>
    </source>
</evidence>
<sequence length="517" mass="56986">MYNLIDENGERQTDNCFQKIGRKFFDFNFKVKQRTLVLMIVFVALLLDNVLLTVIVPIMPEYLWTINHNEKIKLFCPGEKVTNKDWTSMIGRKHFGSEILTSTRENDSISCIEELKSNSLSNISSESIAIGLMFASKPVVQLIVNPLVGPITNRMGYTVPMFTGFVVLFISTIVFAFAESYKLLFFARSFQGIGSACSSVSGMGMLATFYPDDKERGEAFGFALSGLAMGVLIGPSFGGIMYEYTDKQVPFIILGALVFLDGVLQMIVLKPSIKPEPQLGASLKSLLMDPYIVLAAACITIGNMGIAVLEPSLPIWIKSTMKASRLEQGLVFLPFSLSYLLGTNVFGYIGHKIGRWLGTMIGMLLISIFLLIIPLAVDIGSLIVPGTIIGFAIGMVDSSILPIMGYLVDIRHVSVYGTVYAIADVAFCVGFATGPAISGAIIKAIGFQWMLTVAAIVCFLFTPLIVFLRNPPAKVHDSATFIKEQCPVEYQKNKIIDNSNLANNIYRDVYDYQYDYN</sequence>
<evidence type="ECO:0000256" key="6">
    <source>
        <dbReference type="SAM" id="Phobius"/>
    </source>
</evidence>
<dbReference type="Pfam" id="PF07690">
    <property type="entry name" value="MFS_1"/>
    <property type="match status" value="1"/>
</dbReference>
<organism evidence="8">
    <name type="scientific">Schmidtea mediterranea</name>
    <name type="common">Freshwater planarian flatworm</name>
    <dbReference type="NCBI Taxonomy" id="79327"/>
    <lineage>
        <taxon>Eukaryota</taxon>
        <taxon>Metazoa</taxon>
        <taxon>Spiralia</taxon>
        <taxon>Lophotrochozoa</taxon>
        <taxon>Platyhelminthes</taxon>
        <taxon>Rhabditophora</taxon>
        <taxon>Seriata</taxon>
        <taxon>Tricladida</taxon>
        <taxon>Continenticola</taxon>
        <taxon>Geoplanoidea</taxon>
        <taxon>Dugesiidae</taxon>
        <taxon>Schmidtea</taxon>
    </lineage>
</organism>
<dbReference type="GO" id="GO:0005335">
    <property type="term" value="F:serotonin:sodium:chloride symporter activity"/>
    <property type="evidence" value="ECO:0007669"/>
    <property type="project" value="TreeGrafter"/>
</dbReference>
<reference evidence="8" key="1">
    <citation type="journal article" date="2013" name="Development">
        <title>A Pitx transcription factor controls the establishment and maintenance of the serotonergic lineage in planarians.</title>
        <authorList>
            <person name="Marz M."/>
            <person name="Seebeck F."/>
            <person name="Bartscherer K."/>
        </authorList>
    </citation>
    <scope>NUCLEOTIDE SEQUENCE</scope>
</reference>
<dbReference type="SUPFAM" id="SSF103473">
    <property type="entry name" value="MFS general substrate transporter"/>
    <property type="match status" value="1"/>
</dbReference>
<dbReference type="InterPro" id="IPR050930">
    <property type="entry name" value="MFS_Vesicular_Transporter"/>
</dbReference>
<dbReference type="InterPro" id="IPR011701">
    <property type="entry name" value="MFS"/>
</dbReference>
<keyword evidence="5 6" id="KW-0472">Membrane</keyword>
<feature type="transmembrane region" description="Helical" evidence="6">
    <location>
        <begin position="447"/>
        <end position="468"/>
    </location>
</feature>
<protein>
    <submittedName>
        <fullName evidence="8">Vesicular monoamine transporter</fullName>
    </submittedName>
</protein>
<evidence type="ECO:0000259" key="7">
    <source>
        <dbReference type="PROSITE" id="PS50850"/>
    </source>
</evidence>
<dbReference type="InterPro" id="IPR020846">
    <property type="entry name" value="MFS_dom"/>
</dbReference>
<evidence type="ECO:0000256" key="2">
    <source>
        <dbReference type="ARBA" id="ARBA00022448"/>
    </source>
</evidence>
<feature type="transmembrane region" description="Helical" evidence="6">
    <location>
        <begin position="290"/>
        <end position="309"/>
    </location>
</feature>
<feature type="transmembrane region" description="Helical" evidence="6">
    <location>
        <begin position="128"/>
        <end position="148"/>
    </location>
</feature>
<feature type="transmembrane region" description="Helical" evidence="6">
    <location>
        <begin position="419"/>
        <end position="441"/>
    </location>
</feature>
<keyword evidence="4 6" id="KW-1133">Transmembrane helix</keyword>
<dbReference type="PANTHER" id="PTHR23506:SF23">
    <property type="entry name" value="GH10249P"/>
    <property type="match status" value="1"/>
</dbReference>
<dbReference type="Gene3D" id="1.20.1250.20">
    <property type="entry name" value="MFS general substrate transporter like domains"/>
    <property type="match status" value="2"/>
</dbReference>
<feature type="transmembrane region" description="Helical" evidence="6">
    <location>
        <begin position="222"/>
        <end position="242"/>
    </location>
</feature>
<dbReference type="GO" id="GO:0043195">
    <property type="term" value="C:terminal bouton"/>
    <property type="evidence" value="ECO:0007669"/>
    <property type="project" value="TreeGrafter"/>
</dbReference>
<feature type="transmembrane region" description="Helical" evidence="6">
    <location>
        <begin position="329"/>
        <end position="349"/>
    </location>
</feature>